<reference evidence="9" key="1">
    <citation type="journal article" date="2021" name="Syst. Appl. Microbiol.">
        <title>Roseomonas hellenica sp. nov., isolated from roots of wild-growing Alkanna tinctoria.</title>
        <authorList>
            <person name="Rat A."/>
            <person name="Naranjo H.D."/>
            <person name="Lebbe L."/>
            <person name="Cnockaert M."/>
            <person name="Krigas N."/>
            <person name="Grigoriadou K."/>
            <person name="Maloupa E."/>
            <person name="Willems A."/>
        </authorList>
    </citation>
    <scope>NUCLEOTIDE SEQUENCE [LARGE SCALE GENOMIC DNA]</scope>
    <source>
        <strain evidence="9">LMG 31523</strain>
    </source>
</reference>
<dbReference type="Gene3D" id="3.40.1050.10">
    <property type="entry name" value="Carbonic anhydrase"/>
    <property type="match status" value="1"/>
</dbReference>
<protein>
    <recommendedName>
        <fullName evidence="3">carbonic anhydrase</fullName>
        <ecNumber evidence="3">4.2.1.1</ecNumber>
    </recommendedName>
</protein>
<accession>A0ABS5EUQ5</accession>
<dbReference type="InterPro" id="IPR001765">
    <property type="entry name" value="Carbonic_anhydrase"/>
</dbReference>
<evidence type="ECO:0000313" key="8">
    <source>
        <dbReference type="EMBL" id="MBR0664033.1"/>
    </source>
</evidence>
<evidence type="ECO:0000256" key="6">
    <source>
        <dbReference type="ARBA" id="ARBA00023239"/>
    </source>
</evidence>
<dbReference type="Proteomes" id="UP001196870">
    <property type="component" value="Unassembled WGS sequence"/>
</dbReference>
<evidence type="ECO:0000256" key="3">
    <source>
        <dbReference type="ARBA" id="ARBA00012925"/>
    </source>
</evidence>
<dbReference type="PANTHER" id="PTHR11002">
    <property type="entry name" value="CARBONIC ANHYDRASE"/>
    <property type="match status" value="1"/>
</dbReference>
<comment type="catalytic activity">
    <reaction evidence="7">
        <text>hydrogencarbonate + H(+) = CO2 + H2O</text>
        <dbReference type="Rhea" id="RHEA:10748"/>
        <dbReference type="ChEBI" id="CHEBI:15377"/>
        <dbReference type="ChEBI" id="CHEBI:15378"/>
        <dbReference type="ChEBI" id="CHEBI:16526"/>
        <dbReference type="ChEBI" id="CHEBI:17544"/>
        <dbReference type="EC" id="4.2.1.1"/>
    </reaction>
</comment>
<proteinExistence type="inferred from homology"/>
<dbReference type="InterPro" id="IPR036874">
    <property type="entry name" value="Carbonic_anhydrase_sf"/>
</dbReference>
<name>A0ABS5EUQ5_9PROT</name>
<evidence type="ECO:0000256" key="5">
    <source>
        <dbReference type="ARBA" id="ARBA00022833"/>
    </source>
</evidence>
<gene>
    <name evidence="8" type="ORF">GXW71_06650</name>
</gene>
<dbReference type="InterPro" id="IPR015892">
    <property type="entry name" value="Carbonic_anhydrase_CS"/>
</dbReference>
<keyword evidence="6" id="KW-0456">Lyase</keyword>
<evidence type="ECO:0000256" key="2">
    <source>
        <dbReference type="ARBA" id="ARBA00006217"/>
    </source>
</evidence>
<organism evidence="8 9">
    <name type="scientific">Plastoroseomonas hellenica</name>
    <dbReference type="NCBI Taxonomy" id="2687306"/>
    <lineage>
        <taxon>Bacteria</taxon>
        <taxon>Pseudomonadati</taxon>
        <taxon>Pseudomonadota</taxon>
        <taxon>Alphaproteobacteria</taxon>
        <taxon>Acetobacterales</taxon>
        <taxon>Acetobacteraceae</taxon>
        <taxon>Plastoroseomonas</taxon>
    </lineage>
</organism>
<dbReference type="PROSITE" id="PS00704">
    <property type="entry name" value="PROK_CO2_ANHYDRASE_1"/>
    <property type="match status" value="1"/>
</dbReference>
<dbReference type="SUPFAM" id="SSF53056">
    <property type="entry name" value="beta-carbonic anhydrase, cab"/>
    <property type="match status" value="1"/>
</dbReference>
<dbReference type="Pfam" id="PF00484">
    <property type="entry name" value="Pro_CA"/>
    <property type="match status" value="1"/>
</dbReference>
<dbReference type="EC" id="4.2.1.1" evidence="3"/>
<evidence type="ECO:0000256" key="7">
    <source>
        <dbReference type="ARBA" id="ARBA00048348"/>
    </source>
</evidence>
<comment type="similarity">
    <text evidence="2">Belongs to the beta-class carbonic anhydrase family.</text>
</comment>
<sequence length="202" mass="22011">MNRLLDGYRRFRTEIWSTERARYEELSRRGQSPETMVIACSDSRVDPATVFGAGPGELFAVRNVAGLVPPFTPDAGHHGTSAALEYGVRVLKVARIVVLGHAQCGGVRAMVEGAPREARDFVAPWMALAAPVLECVPVGLTGDALLHHCENEVVRLSLANLMTFPWIAEAVAEGRLTLHGFRFAIHTGVLERLEGDRFVPVA</sequence>
<keyword evidence="4" id="KW-0479">Metal-binding</keyword>
<dbReference type="RefSeq" id="WP_211851633.1">
    <property type="nucleotide sequence ID" value="NZ_JAAGBB010000006.1"/>
</dbReference>
<evidence type="ECO:0000256" key="4">
    <source>
        <dbReference type="ARBA" id="ARBA00022723"/>
    </source>
</evidence>
<dbReference type="InterPro" id="IPR045066">
    <property type="entry name" value="Beta_CA_cladeB"/>
</dbReference>
<comment type="caution">
    <text evidence="8">The sequence shown here is derived from an EMBL/GenBank/DDBJ whole genome shotgun (WGS) entry which is preliminary data.</text>
</comment>
<dbReference type="SMART" id="SM00947">
    <property type="entry name" value="Pro_CA"/>
    <property type="match status" value="1"/>
</dbReference>
<evidence type="ECO:0000256" key="1">
    <source>
        <dbReference type="ARBA" id="ARBA00001947"/>
    </source>
</evidence>
<keyword evidence="9" id="KW-1185">Reference proteome</keyword>
<comment type="cofactor">
    <cofactor evidence="1">
        <name>Zn(2+)</name>
        <dbReference type="ChEBI" id="CHEBI:29105"/>
    </cofactor>
</comment>
<dbReference type="PANTHER" id="PTHR11002:SF76">
    <property type="entry name" value="CARBONIC ANHYDRASE"/>
    <property type="match status" value="1"/>
</dbReference>
<dbReference type="EMBL" id="JAAGBB010000006">
    <property type="protein sequence ID" value="MBR0664033.1"/>
    <property type="molecule type" value="Genomic_DNA"/>
</dbReference>
<keyword evidence="5" id="KW-0862">Zinc</keyword>
<dbReference type="CDD" id="cd00884">
    <property type="entry name" value="beta_CA_cladeB"/>
    <property type="match status" value="1"/>
</dbReference>
<evidence type="ECO:0000313" key="9">
    <source>
        <dbReference type="Proteomes" id="UP001196870"/>
    </source>
</evidence>